<protein>
    <submittedName>
        <fullName evidence="3">Alpha-glucosidase</fullName>
    </submittedName>
</protein>
<dbReference type="PANTHER" id="PTHR10357:SF179">
    <property type="entry name" value="NEUTRAL AND BASIC AMINO ACID TRANSPORT PROTEIN RBAT"/>
    <property type="match status" value="1"/>
</dbReference>
<dbReference type="Pfam" id="PF00128">
    <property type="entry name" value="Alpha-amylase"/>
    <property type="match status" value="1"/>
</dbReference>
<dbReference type="SUPFAM" id="SSF51011">
    <property type="entry name" value="Glycosyl hydrolase domain"/>
    <property type="match status" value="1"/>
</dbReference>
<organism evidence="3 4">
    <name type="scientific">Enterovibrio qingdaonensis</name>
    <dbReference type="NCBI Taxonomy" id="2899818"/>
    <lineage>
        <taxon>Bacteria</taxon>
        <taxon>Pseudomonadati</taxon>
        <taxon>Pseudomonadota</taxon>
        <taxon>Gammaproteobacteria</taxon>
        <taxon>Vibrionales</taxon>
        <taxon>Vibrionaceae</taxon>
        <taxon>Enterovibrio</taxon>
    </lineage>
</organism>
<evidence type="ECO:0000313" key="4">
    <source>
        <dbReference type="Proteomes" id="UP001149821"/>
    </source>
</evidence>
<dbReference type="SMART" id="SM00642">
    <property type="entry name" value="Aamy"/>
    <property type="match status" value="1"/>
</dbReference>
<dbReference type="Gene3D" id="2.60.40.1180">
    <property type="entry name" value="Golgi alpha-mannosidase II"/>
    <property type="match status" value="1"/>
</dbReference>
<reference evidence="3" key="1">
    <citation type="submission" date="2021-12" db="EMBL/GenBank/DDBJ databases">
        <title>Enterovibrio ZSDZ35 sp. nov. and Enterovibrio ZSDZ42 sp. nov., isolated from coastal seawater in Qingdao.</title>
        <authorList>
            <person name="Zhang P."/>
        </authorList>
    </citation>
    <scope>NUCLEOTIDE SEQUENCE</scope>
    <source>
        <strain evidence="3">ZSDZ35</strain>
    </source>
</reference>
<dbReference type="InterPro" id="IPR006047">
    <property type="entry name" value="GH13_cat_dom"/>
</dbReference>
<evidence type="ECO:0000313" key="3">
    <source>
        <dbReference type="EMBL" id="MDD1781194.1"/>
    </source>
</evidence>
<proteinExistence type="inferred from homology"/>
<evidence type="ECO:0000259" key="2">
    <source>
        <dbReference type="SMART" id="SM00642"/>
    </source>
</evidence>
<feature type="domain" description="Glycosyl hydrolase family 13 catalytic" evidence="2">
    <location>
        <begin position="11"/>
        <end position="398"/>
    </location>
</feature>
<dbReference type="Proteomes" id="UP001149821">
    <property type="component" value="Unassembled WGS sequence"/>
</dbReference>
<sequence>MTPLSSPVLYYVYLRSFFDSSGDGVGDLDGVKEKLSYIQRLGVDGILLSPIFDSPLSDFGYDITNLREINPEYGNIESFKTLIAEAKLKNIAVFMDLVANHTSTQHPWFIESSQREANAKKDWYIWAPAKPDGTPPNNWLTIFGESAWRWHPTRGEYYLHNTLSNQPDLNYRNPDVVRQLLANVRFWFELGVTGLRLDSVNLFLHDDKLRNNPSKHLGWQDPDRADPYRYQSQRYNISRPENIHLLKQLRVIADSYEEKKWLLGSLSDPSPYPTIDRYTSEADALDAANVFESLSMCQDFQQVGEQLQQFFATVHPGLGCWSTGNHDIARVVSRWQDAHNQPDAAKLLLTLLAVLRGVVTLYQGEELGLPEADVPPEHRRDLFGQQVIAHYVGRDGCRTPMPWDHNKPYFGFSEKRTWLPPDPNHADFSVLAQESQPLSVLQFTRALLFWRKSQPALLFGSCRLVAFNQTLMVIERQHEGQTLIIALNGSPHAATIKLNLPSPAKTIHLPQMMEIDEEIQSTLNLPPWQAWVGELKKANVSNDS</sequence>
<comment type="caution">
    <text evidence="3">The sequence shown here is derived from an EMBL/GenBank/DDBJ whole genome shotgun (WGS) entry which is preliminary data.</text>
</comment>
<dbReference type="SUPFAM" id="SSF51445">
    <property type="entry name" value="(Trans)glycosidases"/>
    <property type="match status" value="1"/>
</dbReference>
<gene>
    <name evidence="3" type="ORF">LRP49_08245</name>
</gene>
<dbReference type="Gene3D" id="3.90.400.10">
    <property type="entry name" value="Oligo-1,6-glucosidase, Domain 2"/>
    <property type="match status" value="1"/>
</dbReference>
<dbReference type="InterPro" id="IPR013780">
    <property type="entry name" value="Glyco_hydro_b"/>
</dbReference>
<dbReference type="EMBL" id="JAJUBB010000004">
    <property type="protein sequence ID" value="MDD1781194.1"/>
    <property type="molecule type" value="Genomic_DNA"/>
</dbReference>
<dbReference type="RefSeq" id="WP_274141552.1">
    <property type="nucleotide sequence ID" value="NZ_JAJUBB010000004.1"/>
</dbReference>
<accession>A0ABT5QJN6</accession>
<keyword evidence="4" id="KW-1185">Reference proteome</keyword>
<dbReference type="InterPro" id="IPR017853">
    <property type="entry name" value="GH"/>
</dbReference>
<evidence type="ECO:0000256" key="1">
    <source>
        <dbReference type="ARBA" id="ARBA00008061"/>
    </source>
</evidence>
<dbReference type="PANTHER" id="PTHR10357">
    <property type="entry name" value="ALPHA-AMYLASE FAMILY MEMBER"/>
    <property type="match status" value="1"/>
</dbReference>
<name>A0ABT5QJN6_9GAMM</name>
<dbReference type="Gene3D" id="3.20.20.80">
    <property type="entry name" value="Glycosidases"/>
    <property type="match status" value="2"/>
</dbReference>
<dbReference type="InterPro" id="IPR045857">
    <property type="entry name" value="O16G_dom_2"/>
</dbReference>
<comment type="similarity">
    <text evidence="1">Belongs to the glycosyl hydrolase 13 family.</text>
</comment>